<dbReference type="Proteomes" id="UP000007110">
    <property type="component" value="Unassembled WGS sequence"/>
</dbReference>
<feature type="compositionally biased region" description="Low complexity" evidence="5">
    <location>
        <begin position="337"/>
        <end position="347"/>
    </location>
</feature>
<feature type="region of interest" description="Disordered" evidence="5">
    <location>
        <begin position="331"/>
        <end position="351"/>
    </location>
</feature>
<dbReference type="GO" id="GO:0030317">
    <property type="term" value="P:flagellated sperm motility"/>
    <property type="evidence" value="ECO:0000318"/>
    <property type="project" value="GO_Central"/>
</dbReference>
<dbReference type="GO" id="GO:0005227">
    <property type="term" value="F:calcium-activated cation channel activity"/>
    <property type="evidence" value="ECO:0007669"/>
    <property type="project" value="InterPro"/>
</dbReference>
<feature type="transmembrane region" description="Helical" evidence="6">
    <location>
        <begin position="133"/>
        <end position="153"/>
    </location>
</feature>
<keyword evidence="3 6" id="KW-1133">Transmembrane helix</keyword>
<dbReference type="InterPro" id="IPR028744">
    <property type="entry name" value="CatSper4"/>
</dbReference>
<feature type="compositionally biased region" description="Polar residues" evidence="5">
    <location>
        <begin position="394"/>
        <end position="405"/>
    </location>
</feature>
<accession>A0A7M7P6A5</accession>
<evidence type="ECO:0000313" key="8">
    <source>
        <dbReference type="EnsemblMetazoa" id="XP_030846926"/>
    </source>
</evidence>
<dbReference type="InterPro" id="IPR027359">
    <property type="entry name" value="Volt_channel_dom_sf"/>
</dbReference>
<dbReference type="GeneID" id="105446724"/>
<evidence type="ECO:0000256" key="6">
    <source>
        <dbReference type="SAM" id="Phobius"/>
    </source>
</evidence>
<organism evidence="8 9">
    <name type="scientific">Strongylocentrotus purpuratus</name>
    <name type="common">Purple sea urchin</name>
    <dbReference type="NCBI Taxonomy" id="7668"/>
    <lineage>
        <taxon>Eukaryota</taxon>
        <taxon>Metazoa</taxon>
        <taxon>Echinodermata</taxon>
        <taxon>Eleutherozoa</taxon>
        <taxon>Echinozoa</taxon>
        <taxon>Echinoidea</taxon>
        <taxon>Euechinoidea</taxon>
        <taxon>Echinacea</taxon>
        <taxon>Camarodonta</taxon>
        <taxon>Echinidea</taxon>
        <taxon>Strongylocentrotidae</taxon>
        <taxon>Strongylocentrotus</taxon>
    </lineage>
</organism>
<dbReference type="InParanoid" id="A0A7M7P6A5"/>
<dbReference type="CTD" id="378807"/>
<dbReference type="EnsemblMetazoa" id="XM_030991066">
    <property type="protein sequence ID" value="XP_030846926"/>
    <property type="gene ID" value="LOC105446724"/>
</dbReference>
<dbReference type="GO" id="GO:0005245">
    <property type="term" value="F:voltage-gated calcium channel activity"/>
    <property type="evidence" value="ECO:0000318"/>
    <property type="project" value="GO_Central"/>
</dbReference>
<evidence type="ECO:0000256" key="5">
    <source>
        <dbReference type="SAM" id="MobiDB-lite"/>
    </source>
</evidence>
<feature type="compositionally biased region" description="Low complexity" evidence="5">
    <location>
        <begin position="498"/>
        <end position="520"/>
    </location>
</feature>
<feature type="region of interest" description="Disordered" evidence="5">
    <location>
        <begin position="392"/>
        <end position="475"/>
    </location>
</feature>
<keyword evidence="2 6" id="KW-0812">Transmembrane</keyword>
<dbReference type="GO" id="GO:0097228">
    <property type="term" value="C:sperm principal piece"/>
    <property type="evidence" value="ECO:0000318"/>
    <property type="project" value="GO_Central"/>
</dbReference>
<feature type="transmembrane region" description="Helical" evidence="6">
    <location>
        <begin position="67"/>
        <end position="89"/>
    </location>
</feature>
<evidence type="ECO:0000313" key="9">
    <source>
        <dbReference type="Proteomes" id="UP000007110"/>
    </source>
</evidence>
<keyword evidence="9" id="KW-1185">Reference proteome</keyword>
<sequence length="547" mass="60615">MVDSIWFRGLILGVIVMNAILIGAQTNRELSQKYAWLFFIFDYTVLSIFVCELILKWYNGFIIYWKVGWNILDFFIIVILLLGPTLKFLGSSRILRILRVLRAFRSLRSVSALAGLSVVVQTIFQSIPDMSNIALLLVILMLVLSVVGVFLFGEDFPSLFGNLQSAMFSLFICVTQDGWMGLFERFKNTPHYMIGAGYFILAITIGSFVFANLVVAVVVTNLDKAVKEVKQENKMREDVLSTKTTNTEDETDIGKEVPITSIGDVLEKMDMPTQKPLHFGDFKYLTTEKFQNYIVLISALEDNLAEYQTIRDDLDKIFRLLWELNEFKEEDDLESKPSMAPPSAAAPDPVNFKNIGKKGDILSNLLELEQHNLISTRRGTLAGLIKDAARLVPPSNTVGQPGSVHNSRRSPKDASKPVTKSKTDLGHLGSGTSLKMKLDGVEGVMKGTSRSRDRLVPGNAVSGGSGGIYESSDPQTLSPKWVWVVGRMEICDVDKKPTTSNSSKSTAGQRQKSSTKTTSSPPENLGASSDDSEDEEEEIGKAAEDKH</sequence>
<dbReference type="PANTHER" id="PTHR47077:SF1">
    <property type="entry name" value="CATION CHANNEL SPERM-ASSOCIATED PROTEIN 4"/>
    <property type="match status" value="1"/>
</dbReference>
<protein>
    <recommendedName>
        <fullName evidence="7">Ion transport domain-containing protein</fullName>
    </recommendedName>
</protein>
<feature type="transmembrane region" description="Helical" evidence="6">
    <location>
        <begin position="165"/>
        <end position="183"/>
    </location>
</feature>
<feature type="region of interest" description="Disordered" evidence="5">
    <location>
        <begin position="494"/>
        <end position="547"/>
    </location>
</feature>
<evidence type="ECO:0000256" key="2">
    <source>
        <dbReference type="ARBA" id="ARBA00022692"/>
    </source>
</evidence>
<dbReference type="Gene3D" id="1.10.287.70">
    <property type="match status" value="1"/>
</dbReference>
<dbReference type="PANTHER" id="PTHR47077">
    <property type="entry name" value="ION_TRANS DOMAIN-CONTAINING PROTEIN"/>
    <property type="match status" value="1"/>
</dbReference>
<feature type="transmembrane region" description="Helical" evidence="6">
    <location>
        <begin position="195"/>
        <end position="220"/>
    </location>
</feature>
<proteinExistence type="predicted"/>
<dbReference type="OrthoDB" id="2984333at2759"/>
<feature type="domain" description="Ion transport" evidence="7">
    <location>
        <begin position="6"/>
        <end position="227"/>
    </location>
</feature>
<dbReference type="KEGG" id="spu:105446724"/>
<evidence type="ECO:0000259" key="7">
    <source>
        <dbReference type="Pfam" id="PF00520"/>
    </source>
</evidence>
<keyword evidence="4 6" id="KW-0472">Membrane</keyword>
<evidence type="ECO:0000256" key="1">
    <source>
        <dbReference type="ARBA" id="ARBA00004141"/>
    </source>
</evidence>
<feature type="transmembrane region" description="Helical" evidence="6">
    <location>
        <begin position="110"/>
        <end position="127"/>
    </location>
</feature>
<feature type="transmembrane region" description="Helical" evidence="6">
    <location>
        <begin position="36"/>
        <end position="55"/>
    </location>
</feature>
<dbReference type="Gene3D" id="1.20.120.350">
    <property type="entry name" value="Voltage-gated potassium channels. Chain C"/>
    <property type="match status" value="1"/>
</dbReference>
<dbReference type="GO" id="GO:0001669">
    <property type="term" value="C:acrosomal vesicle"/>
    <property type="evidence" value="ECO:0000318"/>
    <property type="project" value="GO_Central"/>
</dbReference>
<evidence type="ECO:0000256" key="4">
    <source>
        <dbReference type="ARBA" id="ARBA00023136"/>
    </source>
</evidence>
<reference evidence="8" key="2">
    <citation type="submission" date="2021-01" db="UniProtKB">
        <authorList>
            <consortium name="EnsemblMetazoa"/>
        </authorList>
    </citation>
    <scope>IDENTIFICATION</scope>
</reference>
<name>A0A7M7P6A5_STRPU</name>
<dbReference type="Pfam" id="PF00520">
    <property type="entry name" value="Ion_trans"/>
    <property type="match status" value="1"/>
</dbReference>
<reference evidence="9" key="1">
    <citation type="submission" date="2015-02" db="EMBL/GenBank/DDBJ databases">
        <title>Genome sequencing for Strongylocentrotus purpuratus.</title>
        <authorList>
            <person name="Murali S."/>
            <person name="Liu Y."/>
            <person name="Vee V."/>
            <person name="English A."/>
            <person name="Wang M."/>
            <person name="Skinner E."/>
            <person name="Han Y."/>
            <person name="Muzny D.M."/>
            <person name="Worley K.C."/>
            <person name="Gibbs R.A."/>
        </authorList>
    </citation>
    <scope>NUCLEOTIDE SEQUENCE</scope>
</reference>
<dbReference type="SUPFAM" id="SSF81324">
    <property type="entry name" value="Voltage-gated potassium channels"/>
    <property type="match status" value="1"/>
</dbReference>
<evidence type="ECO:0000256" key="3">
    <source>
        <dbReference type="ARBA" id="ARBA00022989"/>
    </source>
</evidence>
<feature type="compositionally biased region" description="Basic and acidic residues" evidence="5">
    <location>
        <begin position="410"/>
        <end position="425"/>
    </location>
</feature>
<dbReference type="InterPro" id="IPR005821">
    <property type="entry name" value="Ion_trans_dom"/>
</dbReference>
<dbReference type="GO" id="GO:0036128">
    <property type="term" value="C:CatSper complex"/>
    <property type="evidence" value="ECO:0000318"/>
    <property type="project" value="GO_Central"/>
</dbReference>
<dbReference type="RefSeq" id="XP_030846926.1">
    <property type="nucleotide sequence ID" value="XM_030991066.1"/>
</dbReference>
<dbReference type="AlphaFoldDB" id="A0A7M7P6A5"/>
<comment type="subcellular location">
    <subcellularLocation>
        <location evidence="1">Membrane</location>
        <topology evidence="1">Multi-pass membrane protein</topology>
    </subcellularLocation>
</comment>
<dbReference type="OMA" id="GEAMFTM"/>
<feature type="transmembrane region" description="Helical" evidence="6">
    <location>
        <begin position="6"/>
        <end position="24"/>
    </location>
</feature>
<dbReference type="GO" id="GO:0048240">
    <property type="term" value="P:sperm capacitation"/>
    <property type="evidence" value="ECO:0000318"/>
    <property type="project" value="GO_Central"/>
</dbReference>
<dbReference type="GO" id="GO:0006814">
    <property type="term" value="P:sodium ion transport"/>
    <property type="evidence" value="ECO:0000318"/>
    <property type="project" value="GO_Central"/>
</dbReference>